<sequence length="251" mass="26241">MKILFSAIAMSLTAAAAYASPVPAIVPYSGSFDEATIAAEDGLPAGDYDTLGGLEQVGLFRLVEGANTFSGSINAPTDTADVFLIEILAGFQLVGATLDWATNLPSIQAPNIFNVPSGFLAQSTSGANAPIWTVEESDDTPTIFQLENIEANMVGSTFDVGPAQYTAPAFDPRGPGVYSNLFNGQTTCGFTYVPANPGVSPQCVSGLDYTLTFNVERTEEPPVNPVPLPASLPLLLAGFGGLALLRRRQKS</sequence>
<reference evidence="2 3" key="1">
    <citation type="submission" date="2018-04" db="EMBL/GenBank/DDBJ databases">
        <title>Genomic Encyclopedia of Archaeal and Bacterial Type Strains, Phase II (KMG-II): from individual species to whole genera.</title>
        <authorList>
            <person name="Goeker M."/>
        </authorList>
    </citation>
    <scope>NUCLEOTIDE SEQUENCE [LARGE SCALE GENOMIC DNA]</scope>
    <source>
        <strain evidence="2 3">DSM 100977</strain>
    </source>
</reference>
<dbReference type="InterPro" id="IPR022472">
    <property type="entry name" value="VPLPA-CTERM"/>
</dbReference>
<comment type="caution">
    <text evidence="2">The sequence shown here is derived from an EMBL/GenBank/DDBJ whole genome shotgun (WGS) entry which is preliminary data.</text>
</comment>
<dbReference type="NCBIfam" id="TIGR03370">
    <property type="entry name" value="VPLPA-CTERM"/>
    <property type="match status" value="1"/>
</dbReference>
<name>A0A2T6BIR9_9RHOB</name>
<dbReference type="OrthoDB" id="7866334at2"/>
<protein>
    <submittedName>
        <fullName evidence="2">Putative secreted protein</fullName>
    </submittedName>
</protein>
<keyword evidence="3" id="KW-1185">Reference proteome</keyword>
<proteinExistence type="predicted"/>
<gene>
    <name evidence="2" type="ORF">C8N43_0595</name>
</gene>
<dbReference type="Proteomes" id="UP000243978">
    <property type="component" value="Unassembled WGS sequence"/>
</dbReference>
<feature type="chain" id="PRO_5015563714" evidence="1">
    <location>
        <begin position="20"/>
        <end position="251"/>
    </location>
</feature>
<dbReference type="RefSeq" id="WP_107844188.1">
    <property type="nucleotide sequence ID" value="NZ_QBKS01000001.1"/>
</dbReference>
<feature type="signal peptide" evidence="1">
    <location>
        <begin position="1"/>
        <end position="19"/>
    </location>
</feature>
<evidence type="ECO:0000313" key="3">
    <source>
        <dbReference type="Proteomes" id="UP000243978"/>
    </source>
</evidence>
<keyword evidence="1" id="KW-0732">Signal</keyword>
<accession>A0A2T6BIR9</accession>
<evidence type="ECO:0000256" key="1">
    <source>
        <dbReference type="SAM" id="SignalP"/>
    </source>
</evidence>
<organism evidence="2 3">
    <name type="scientific">Litoreibacter ponti</name>
    <dbReference type="NCBI Taxonomy" id="1510457"/>
    <lineage>
        <taxon>Bacteria</taxon>
        <taxon>Pseudomonadati</taxon>
        <taxon>Pseudomonadota</taxon>
        <taxon>Alphaproteobacteria</taxon>
        <taxon>Rhodobacterales</taxon>
        <taxon>Roseobacteraceae</taxon>
        <taxon>Litoreibacter</taxon>
    </lineage>
</organism>
<dbReference type="EMBL" id="QBKS01000001">
    <property type="protein sequence ID" value="PTX55946.1"/>
    <property type="molecule type" value="Genomic_DNA"/>
</dbReference>
<dbReference type="AlphaFoldDB" id="A0A2T6BIR9"/>
<evidence type="ECO:0000313" key="2">
    <source>
        <dbReference type="EMBL" id="PTX55946.1"/>
    </source>
</evidence>